<comment type="subcellular location">
    <subcellularLocation>
        <location evidence="1 14">Cell membrane</location>
        <topology evidence="1 14">Multi-pass membrane protein</topology>
    </subcellularLocation>
</comment>
<dbReference type="Pfam" id="PF00137">
    <property type="entry name" value="ATP-synt_C"/>
    <property type="match status" value="1"/>
</dbReference>
<dbReference type="CDD" id="cd18121">
    <property type="entry name" value="ATP-synt_Fo_c"/>
    <property type="match status" value="1"/>
</dbReference>
<protein>
    <recommendedName>
        <fullName evidence="14">ATP synthase subunit c</fullName>
    </recommendedName>
    <alternativeName>
        <fullName evidence="14">ATP synthase F(0) sector subunit c</fullName>
    </alternativeName>
    <alternativeName>
        <fullName evidence="14">F-type ATPase subunit c</fullName>
        <shortName evidence="14">F-ATPase subunit c</shortName>
    </alternativeName>
    <alternativeName>
        <fullName evidence="14">Lipid-binding protein</fullName>
    </alternativeName>
</protein>
<keyword evidence="7 14" id="KW-0375">Hydrogen ion transport</keyword>
<comment type="function">
    <text evidence="13 14">F(1)F(0) ATP synthase produces ATP from ADP in the presence of a proton or sodium gradient. F-type ATPases consist of two structural domains, F(1) containing the extramembraneous catalytic core and F(0) containing the membrane proton channel, linked together by a central stalk and a peripheral stalk. During catalysis, ATP synthesis in the catalytic domain of F(1) is coupled via a rotary mechanism of the central stalk subunits to proton translocation.</text>
</comment>
<evidence type="ECO:0000313" key="16">
    <source>
        <dbReference type="EMBL" id="GAW93832.1"/>
    </source>
</evidence>
<feature type="site" description="Reversibly protonated during proton transport" evidence="14">
    <location>
        <position position="60"/>
    </location>
</feature>
<keyword evidence="12 14" id="KW-0066">ATP synthesis</keyword>
<feature type="domain" description="V-ATPase proteolipid subunit C-like" evidence="15">
    <location>
        <begin position="10"/>
        <end position="73"/>
    </location>
</feature>
<proteinExistence type="inferred from homology"/>
<dbReference type="EMBL" id="BDGJ01000168">
    <property type="protein sequence ID" value="GAW93832.1"/>
    <property type="molecule type" value="Genomic_DNA"/>
</dbReference>
<evidence type="ECO:0000256" key="11">
    <source>
        <dbReference type="ARBA" id="ARBA00023136"/>
    </source>
</evidence>
<evidence type="ECO:0000256" key="10">
    <source>
        <dbReference type="ARBA" id="ARBA00023121"/>
    </source>
</evidence>
<dbReference type="PRINTS" id="PR00124">
    <property type="entry name" value="ATPASEC"/>
</dbReference>
<keyword evidence="11 14" id="KW-0472">Membrane</keyword>
<dbReference type="PANTHER" id="PTHR10031">
    <property type="entry name" value="ATP SYNTHASE LIPID-BINDING PROTEIN, MITOCHONDRIAL"/>
    <property type="match status" value="1"/>
</dbReference>
<dbReference type="NCBIfam" id="TIGR01260">
    <property type="entry name" value="ATP_synt_c"/>
    <property type="match status" value="1"/>
</dbReference>
<keyword evidence="17" id="KW-1185">Reference proteome</keyword>
<dbReference type="PROSITE" id="PS00605">
    <property type="entry name" value="ATPASE_C"/>
    <property type="match status" value="1"/>
</dbReference>
<keyword evidence="6 14" id="KW-0812">Transmembrane</keyword>
<evidence type="ECO:0000259" key="15">
    <source>
        <dbReference type="Pfam" id="PF00137"/>
    </source>
</evidence>
<dbReference type="InterPro" id="IPR002379">
    <property type="entry name" value="ATPase_proteolipid_c-like_dom"/>
</dbReference>
<dbReference type="Gene3D" id="1.20.20.10">
    <property type="entry name" value="F1F0 ATP synthase subunit C"/>
    <property type="match status" value="1"/>
</dbReference>
<dbReference type="InterPro" id="IPR035921">
    <property type="entry name" value="F/V-ATP_Csub_sf"/>
</dbReference>
<dbReference type="GO" id="GO:0045259">
    <property type="term" value="C:proton-transporting ATP synthase complex"/>
    <property type="evidence" value="ECO:0007669"/>
    <property type="project" value="UniProtKB-KW"/>
</dbReference>
<dbReference type="SUPFAM" id="SSF81333">
    <property type="entry name" value="F1F0 ATP synthase subunit C"/>
    <property type="match status" value="1"/>
</dbReference>
<evidence type="ECO:0000256" key="5">
    <source>
        <dbReference type="ARBA" id="ARBA00022547"/>
    </source>
</evidence>
<keyword evidence="5 14" id="KW-0138">CF(0)</keyword>
<name>A0A1Z5HWB8_9FIRM</name>
<evidence type="ECO:0000256" key="7">
    <source>
        <dbReference type="ARBA" id="ARBA00022781"/>
    </source>
</evidence>
<comment type="function">
    <text evidence="14">Key component of the F(0) channel; it plays a direct role in translocation across the membrane. A homomeric c-ring of between 10-14 subunits forms the central stalk rotor element with the F(1) delta and epsilon subunits.</text>
</comment>
<evidence type="ECO:0000313" key="17">
    <source>
        <dbReference type="Proteomes" id="UP000197032"/>
    </source>
</evidence>
<reference evidence="17" key="1">
    <citation type="journal article" date="2017" name="Appl. Environ. Microbiol.">
        <title>Genomic analysis of Calderihabitans maritimus KKC1, a thermophilic hydrogenogenic carboxydotrophic bacterium isolated from marine sediment.</title>
        <authorList>
            <person name="Omae K."/>
            <person name="Yoneda Y."/>
            <person name="Fukuyama Y."/>
            <person name="Yoshida T."/>
            <person name="Sako Y."/>
        </authorList>
    </citation>
    <scope>NUCLEOTIDE SEQUENCE [LARGE SCALE GENOMIC DNA]</scope>
    <source>
        <strain evidence="17">KKC1</strain>
    </source>
</reference>
<dbReference type="InterPro" id="IPR005953">
    <property type="entry name" value="ATP_synth_csu_bac/chlpt"/>
</dbReference>
<gene>
    <name evidence="14" type="primary">atpE</name>
    <name evidence="16" type="ORF">KKC1_29590</name>
</gene>
<dbReference type="GO" id="GO:0046933">
    <property type="term" value="F:proton-transporting ATP synthase activity, rotational mechanism"/>
    <property type="evidence" value="ECO:0007669"/>
    <property type="project" value="UniProtKB-UniRule"/>
</dbReference>
<dbReference type="InterPro" id="IPR020537">
    <property type="entry name" value="ATP_synth_F0_csu_DDCD_BS"/>
</dbReference>
<evidence type="ECO:0000256" key="12">
    <source>
        <dbReference type="ARBA" id="ARBA00023310"/>
    </source>
</evidence>
<dbReference type="GO" id="GO:0033177">
    <property type="term" value="C:proton-transporting two-sector ATPase complex, proton-transporting domain"/>
    <property type="evidence" value="ECO:0007669"/>
    <property type="project" value="InterPro"/>
</dbReference>
<evidence type="ECO:0000256" key="13">
    <source>
        <dbReference type="ARBA" id="ARBA00025198"/>
    </source>
</evidence>
<keyword evidence="4 14" id="KW-1003">Cell membrane</keyword>
<keyword evidence="9 14" id="KW-0406">Ion transport</keyword>
<accession>A0A1Z5HWB8</accession>
<sequence length="78" mass="7791">MSIAAGLIALAAGLAIGIATLGPALGQGNAAARALEGIARQPEAANDIRISMILALAFMEALTIYGLLIAFMLLGKIG</sequence>
<evidence type="ECO:0000256" key="9">
    <source>
        <dbReference type="ARBA" id="ARBA00023065"/>
    </source>
</evidence>
<evidence type="ECO:0000256" key="1">
    <source>
        <dbReference type="ARBA" id="ARBA00004651"/>
    </source>
</evidence>
<dbReference type="InterPro" id="IPR038662">
    <property type="entry name" value="ATP_synth_F0_csu_sf"/>
</dbReference>
<evidence type="ECO:0000256" key="6">
    <source>
        <dbReference type="ARBA" id="ARBA00022692"/>
    </source>
</evidence>
<comment type="caution">
    <text evidence="14">Lacks conserved residue(s) required for the propagation of feature annotation.</text>
</comment>
<keyword evidence="3 14" id="KW-0813">Transport</keyword>
<keyword evidence="10 14" id="KW-0446">Lipid-binding</keyword>
<evidence type="ECO:0000256" key="14">
    <source>
        <dbReference type="HAMAP-Rule" id="MF_01396"/>
    </source>
</evidence>
<comment type="similarity">
    <text evidence="2 14">Belongs to the ATPase C chain family.</text>
</comment>
<keyword evidence="8 14" id="KW-1133">Transmembrane helix</keyword>
<evidence type="ECO:0000256" key="3">
    <source>
        <dbReference type="ARBA" id="ARBA00022448"/>
    </source>
</evidence>
<comment type="caution">
    <text evidence="16">The sequence shown here is derived from an EMBL/GenBank/DDBJ whole genome shotgun (WGS) entry which is preliminary data.</text>
</comment>
<organism evidence="16 17">
    <name type="scientific">Calderihabitans maritimus</name>
    <dbReference type="NCBI Taxonomy" id="1246530"/>
    <lineage>
        <taxon>Bacteria</taxon>
        <taxon>Bacillati</taxon>
        <taxon>Bacillota</taxon>
        <taxon>Clostridia</taxon>
        <taxon>Neomoorellales</taxon>
        <taxon>Calderihabitantaceae</taxon>
        <taxon>Calderihabitans</taxon>
    </lineage>
</organism>
<feature type="transmembrane region" description="Helical" evidence="14">
    <location>
        <begin position="50"/>
        <end position="74"/>
    </location>
</feature>
<evidence type="ECO:0000256" key="4">
    <source>
        <dbReference type="ARBA" id="ARBA00022475"/>
    </source>
</evidence>
<dbReference type="FunFam" id="1.20.20.10:FF:000002">
    <property type="entry name" value="ATP synthase subunit c"/>
    <property type="match status" value="1"/>
</dbReference>
<dbReference type="PANTHER" id="PTHR10031:SF0">
    <property type="entry name" value="ATPASE PROTEIN 9"/>
    <property type="match status" value="1"/>
</dbReference>
<dbReference type="AlphaFoldDB" id="A0A1Z5HWB8"/>
<dbReference type="GO" id="GO:0008289">
    <property type="term" value="F:lipid binding"/>
    <property type="evidence" value="ECO:0007669"/>
    <property type="project" value="UniProtKB-KW"/>
</dbReference>
<dbReference type="GO" id="GO:0005886">
    <property type="term" value="C:plasma membrane"/>
    <property type="evidence" value="ECO:0007669"/>
    <property type="project" value="UniProtKB-SubCell"/>
</dbReference>
<dbReference type="InterPro" id="IPR000454">
    <property type="entry name" value="ATP_synth_F0_csu"/>
</dbReference>
<evidence type="ECO:0000256" key="8">
    <source>
        <dbReference type="ARBA" id="ARBA00022989"/>
    </source>
</evidence>
<dbReference type="HAMAP" id="MF_01396">
    <property type="entry name" value="ATP_synth_c_bact"/>
    <property type="match status" value="1"/>
</dbReference>
<evidence type="ECO:0000256" key="2">
    <source>
        <dbReference type="ARBA" id="ARBA00006704"/>
    </source>
</evidence>
<dbReference type="Proteomes" id="UP000197032">
    <property type="component" value="Unassembled WGS sequence"/>
</dbReference>